<dbReference type="Gene3D" id="2.70.98.10">
    <property type="match status" value="1"/>
</dbReference>
<keyword evidence="3" id="KW-0119">Carbohydrate metabolism</keyword>
<dbReference type="InterPro" id="IPR008183">
    <property type="entry name" value="Aldose_1/G6P_1-epimerase"/>
</dbReference>
<dbReference type="CDD" id="cd09019">
    <property type="entry name" value="galactose_mutarotase_like"/>
    <property type="match status" value="1"/>
</dbReference>
<evidence type="ECO:0000313" key="7">
    <source>
        <dbReference type="Proteomes" id="UP001176517"/>
    </source>
</evidence>
<dbReference type="GO" id="GO:0006006">
    <property type="term" value="P:glucose metabolic process"/>
    <property type="evidence" value="ECO:0007669"/>
    <property type="project" value="TreeGrafter"/>
</dbReference>
<evidence type="ECO:0000256" key="1">
    <source>
        <dbReference type="ARBA" id="ARBA00006206"/>
    </source>
</evidence>
<dbReference type="PANTHER" id="PTHR10091">
    <property type="entry name" value="ALDOSE-1-EPIMERASE"/>
    <property type="match status" value="1"/>
</dbReference>
<proteinExistence type="inferred from homology"/>
<comment type="similarity">
    <text evidence="1">Belongs to the aldose epimerase family.</text>
</comment>
<evidence type="ECO:0000313" key="6">
    <source>
        <dbReference type="EMBL" id="KAK0550927.1"/>
    </source>
</evidence>
<dbReference type="SUPFAM" id="SSF74650">
    <property type="entry name" value="Galactose mutarotase-like"/>
    <property type="match status" value="1"/>
</dbReference>
<organism evidence="6 7">
    <name type="scientific">Tilletia horrida</name>
    <dbReference type="NCBI Taxonomy" id="155126"/>
    <lineage>
        <taxon>Eukaryota</taxon>
        <taxon>Fungi</taxon>
        <taxon>Dikarya</taxon>
        <taxon>Basidiomycota</taxon>
        <taxon>Ustilaginomycotina</taxon>
        <taxon>Exobasidiomycetes</taxon>
        <taxon>Tilletiales</taxon>
        <taxon>Tilletiaceae</taxon>
        <taxon>Tilletia</taxon>
    </lineage>
</organism>
<dbReference type="GO" id="GO:0030246">
    <property type="term" value="F:carbohydrate binding"/>
    <property type="evidence" value="ECO:0007669"/>
    <property type="project" value="InterPro"/>
</dbReference>
<keyword evidence="7" id="KW-1185">Reference proteome</keyword>
<dbReference type="InterPro" id="IPR047215">
    <property type="entry name" value="Galactose_mutarotase-like"/>
</dbReference>
<dbReference type="InterPro" id="IPR014718">
    <property type="entry name" value="GH-type_carb-bd"/>
</dbReference>
<evidence type="ECO:0000256" key="2">
    <source>
        <dbReference type="ARBA" id="ARBA00023235"/>
    </source>
</evidence>
<dbReference type="GO" id="GO:0004034">
    <property type="term" value="F:aldose 1-epimerase activity"/>
    <property type="evidence" value="ECO:0007669"/>
    <property type="project" value="TreeGrafter"/>
</dbReference>
<evidence type="ECO:0000256" key="5">
    <source>
        <dbReference type="SAM" id="SignalP"/>
    </source>
</evidence>
<comment type="caution">
    <text evidence="6">The sequence shown here is derived from an EMBL/GenBank/DDBJ whole genome shotgun (WGS) entry which is preliminary data.</text>
</comment>
<dbReference type="GO" id="GO:0033499">
    <property type="term" value="P:galactose catabolic process via UDP-galactose, Leloir pathway"/>
    <property type="evidence" value="ECO:0007669"/>
    <property type="project" value="TreeGrafter"/>
</dbReference>
<evidence type="ECO:0000256" key="3">
    <source>
        <dbReference type="ARBA" id="ARBA00023277"/>
    </source>
</evidence>
<dbReference type="EMBL" id="JAPDMZ010000085">
    <property type="protein sequence ID" value="KAK0550927.1"/>
    <property type="molecule type" value="Genomic_DNA"/>
</dbReference>
<name>A0AAN6GP07_9BASI</name>
<gene>
    <name evidence="6" type="ORF">OC846_003497</name>
</gene>
<keyword evidence="2" id="KW-0413">Isomerase</keyword>
<dbReference type="Pfam" id="PF01263">
    <property type="entry name" value="Aldose_epim"/>
    <property type="match status" value="1"/>
</dbReference>
<dbReference type="Proteomes" id="UP001176517">
    <property type="component" value="Unassembled WGS sequence"/>
</dbReference>
<feature type="region of interest" description="Disordered" evidence="4">
    <location>
        <begin position="48"/>
        <end position="78"/>
    </location>
</feature>
<dbReference type="PANTHER" id="PTHR10091:SF6">
    <property type="entry name" value="1-EPIMERASE, PUTATIVE (AFU_ORTHOLOGUE AFUA_3G13240)-RELATED"/>
    <property type="match status" value="1"/>
</dbReference>
<accession>A0AAN6GP07</accession>
<dbReference type="InterPro" id="IPR011013">
    <property type="entry name" value="Gal_mutarotase_sf_dom"/>
</dbReference>
<feature type="region of interest" description="Disordered" evidence="4">
    <location>
        <begin position="143"/>
        <end position="164"/>
    </location>
</feature>
<protein>
    <recommendedName>
        <fullName evidence="8">Aldose 1-epimerase</fullName>
    </recommendedName>
</protein>
<evidence type="ECO:0000256" key="4">
    <source>
        <dbReference type="SAM" id="MobiDB-lite"/>
    </source>
</evidence>
<reference evidence="6" key="1">
    <citation type="journal article" date="2023" name="PhytoFront">
        <title>Draft Genome Resources of Seven Strains of Tilletia horrida, Causal Agent of Kernel Smut of Rice.</title>
        <authorList>
            <person name="Khanal S."/>
            <person name="Antony Babu S."/>
            <person name="Zhou X.G."/>
        </authorList>
    </citation>
    <scope>NUCLEOTIDE SEQUENCE</scope>
    <source>
        <strain evidence="6">TX6</strain>
    </source>
</reference>
<feature type="signal peptide" evidence="5">
    <location>
        <begin position="1"/>
        <end position="22"/>
    </location>
</feature>
<feature type="chain" id="PRO_5042988209" description="Aldose 1-epimerase" evidence="5">
    <location>
        <begin position="23"/>
        <end position="560"/>
    </location>
</feature>
<dbReference type="AlphaFoldDB" id="A0AAN6GP07"/>
<keyword evidence="5" id="KW-0732">Signal</keyword>
<sequence>MRVLTLVVTASLALLQSTATQAGPVLDRRQGGSSTSATVPLLTAITPSLSAPTPTASSSSASSTTQTASSTTSSSASQQTLGFVNNGTVGTYPCALPPGLAVNFGGAIPGGVDPSPGPALNVSLPDGGSNTTMMLPTGPILPTTSTTASTSGTTTGTALATPSATQPYANNTNGIGGSAQQVVYSVDTGFSSGLDCSAALPAVYPYNSIHLRAPDDSIRATFLPYAATLSELWVKDRYGQWRDIVLGFDNKTNYGTDTIHPNFSPVVGRYANRIKNGTFAINGTQYNTTLNENGLDTLHGGNPGYDRSSFSVADVNATSVTFKLVDPAGNQGFPNEVQSQIQYTLSEGGVWKIQMNASASGPTPIMLSSHVYWQLEGYNATEGQTILDHYFHLPKADKVIATDSILIPTGQINNVSGTAFDFQEAKTFRSLFNETEGVCGAGCQGWDTCFVMSEHNRTDPVIELWSTKSGIKLQVTTDQVAFQVYTCDGLSSPTKGSLPRKLAHGGDGTLNQIYENHSCVVLEAQDYIDAVNNPQWGRDPIYTPDRPYEWQAEYTFSTME</sequence>
<evidence type="ECO:0008006" key="8">
    <source>
        <dbReference type="Google" id="ProtNLM"/>
    </source>
</evidence>